<dbReference type="InterPro" id="IPR046450">
    <property type="entry name" value="PA_dom_sf"/>
</dbReference>
<dbReference type="InterPro" id="IPR045175">
    <property type="entry name" value="M28_fam"/>
</dbReference>
<keyword evidence="1" id="KW-0732">Signal</keyword>
<feature type="chain" id="PRO_5043557631" description="Peptidase M28 domain-containing protein" evidence="1">
    <location>
        <begin position="19"/>
        <end position="501"/>
    </location>
</feature>
<dbReference type="SUPFAM" id="SSF52025">
    <property type="entry name" value="PA domain"/>
    <property type="match status" value="1"/>
</dbReference>
<sequence length="501" mass="55283">MKKHLLVAFSFATLMVSAQDKAARYAPVISAKGLKEKLTVIASAEMEGRETGMPGERKAAAYIEEQFRKIGLQPGNGNSYQMTYPVYRDEVSDKSLRVNGRSFEWDKQYFFNLASVSNGTLIINNTVFAGHGVVDSAKSINDLSGLDVKGKMVMVLDGDGGTGSAAGSSFAKMNALRRAGAAGVLMISTAFPKATATATTSNIYFRQATGAPFVVMTISPEIASALLGRTATLSINDLKTIKKGTYTAEMQLMVAKKTTTLETSNVIGVLPGTDKKDEYVFLTAHHDHLGMRNGQIYYGADDDGSGTVSVIQMAEAFAAAAKKGDRPRRSIAFMTVSGEEKGLWGSEYYSEHPIYPLDKTTVNLNIDMVGRVDTERLTADSLNYVYVIGHDKLSSDLAPINEGANNKFTKLTLDYKYDDPKDVNRIYYRSDHYNFARKGVPVLFFYDGMLKADYHKISDTVDKINFDLMQKRVQMIYYTAWEMANRDNMLKRDIPLTMPGR</sequence>
<dbReference type="Gene3D" id="3.50.30.30">
    <property type="match status" value="1"/>
</dbReference>
<protein>
    <recommendedName>
        <fullName evidence="2">Peptidase M28 domain-containing protein</fullName>
    </recommendedName>
</protein>
<accession>A0AAT9GL37</accession>
<name>A0AAT9GL37_9BACT</name>
<gene>
    <name evidence="3" type="ORF">KACHI17_21640</name>
</gene>
<feature type="domain" description="Peptidase M28" evidence="2">
    <location>
        <begin position="265"/>
        <end position="478"/>
    </location>
</feature>
<dbReference type="InterPro" id="IPR007484">
    <property type="entry name" value="Peptidase_M28"/>
</dbReference>
<dbReference type="GO" id="GO:0008235">
    <property type="term" value="F:metalloexopeptidase activity"/>
    <property type="evidence" value="ECO:0007669"/>
    <property type="project" value="InterPro"/>
</dbReference>
<dbReference type="RefSeq" id="WP_353548918.1">
    <property type="nucleotide sequence ID" value="NZ_AP029612.1"/>
</dbReference>
<evidence type="ECO:0000313" key="3">
    <source>
        <dbReference type="EMBL" id="BFG71283.1"/>
    </source>
</evidence>
<dbReference type="PANTHER" id="PTHR12147:SF26">
    <property type="entry name" value="PEPTIDASE M28 DOMAIN-CONTAINING PROTEIN"/>
    <property type="match status" value="1"/>
</dbReference>
<evidence type="ECO:0000259" key="2">
    <source>
        <dbReference type="Pfam" id="PF04389"/>
    </source>
</evidence>
<dbReference type="Gene3D" id="3.40.630.10">
    <property type="entry name" value="Zn peptidases"/>
    <property type="match status" value="1"/>
</dbReference>
<evidence type="ECO:0000256" key="1">
    <source>
        <dbReference type="SAM" id="SignalP"/>
    </source>
</evidence>
<feature type="signal peptide" evidence="1">
    <location>
        <begin position="1"/>
        <end position="18"/>
    </location>
</feature>
<proteinExistence type="predicted"/>
<dbReference type="SUPFAM" id="SSF53187">
    <property type="entry name" value="Zn-dependent exopeptidases"/>
    <property type="match status" value="1"/>
</dbReference>
<dbReference type="AlphaFoldDB" id="A0AAT9GL37"/>
<reference evidence="3" key="1">
    <citation type="submission" date="2024-02" db="EMBL/GenBank/DDBJ databases">
        <title>Sediminibacterium planktonica sp. nov. and Sediminibacterium longus sp. nov., isolated from surface lake and river water.</title>
        <authorList>
            <person name="Watanabe K."/>
            <person name="Takemine S."/>
            <person name="Ishii Y."/>
            <person name="Ogata Y."/>
            <person name="Shindo C."/>
            <person name="Suda W."/>
        </authorList>
    </citation>
    <scope>NUCLEOTIDE SEQUENCE</scope>
    <source>
        <strain evidence="3">KACHI17</strain>
    </source>
</reference>
<dbReference type="EMBL" id="AP029612">
    <property type="protein sequence ID" value="BFG71283.1"/>
    <property type="molecule type" value="Genomic_DNA"/>
</dbReference>
<organism evidence="3">
    <name type="scientific">Sediminibacterium sp. KACHI17</name>
    <dbReference type="NCBI Taxonomy" id="1751071"/>
    <lineage>
        <taxon>Bacteria</taxon>
        <taxon>Pseudomonadati</taxon>
        <taxon>Bacteroidota</taxon>
        <taxon>Chitinophagia</taxon>
        <taxon>Chitinophagales</taxon>
        <taxon>Chitinophagaceae</taxon>
        <taxon>Sediminibacterium</taxon>
    </lineage>
</organism>
<dbReference type="PANTHER" id="PTHR12147">
    <property type="entry name" value="METALLOPEPTIDASE M28 FAMILY MEMBER"/>
    <property type="match status" value="1"/>
</dbReference>
<dbReference type="GO" id="GO:0006508">
    <property type="term" value="P:proteolysis"/>
    <property type="evidence" value="ECO:0007669"/>
    <property type="project" value="InterPro"/>
</dbReference>
<dbReference type="Pfam" id="PF04389">
    <property type="entry name" value="Peptidase_M28"/>
    <property type="match status" value="1"/>
</dbReference>